<feature type="domain" description="NAA35-like N-terminal" evidence="7">
    <location>
        <begin position="78"/>
        <end position="168"/>
    </location>
</feature>
<dbReference type="Proteomes" id="UP000515163">
    <property type="component" value="Unplaced"/>
</dbReference>
<evidence type="ECO:0000259" key="7">
    <source>
        <dbReference type="Pfam" id="PF04112"/>
    </source>
</evidence>
<evidence type="ECO:0000256" key="5">
    <source>
        <dbReference type="SAM" id="Coils"/>
    </source>
</evidence>
<dbReference type="Pfam" id="PF04112">
    <property type="entry name" value="Mak10"/>
    <property type="match status" value="2"/>
</dbReference>
<evidence type="ECO:0000256" key="1">
    <source>
        <dbReference type="ARBA" id="ARBA00004496"/>
    </source>
</evidence>
<gene>
    <name evidence="10" type="primary">LOC116301495</name>
</gene>
<evidence type="ECO:0000256" key="6">
    <source>
        <dbReference type="SAM" id="MobiDB-lite"/>
    </source>
</evidence>
<feature type="compositionally biased region" description="Basic and acidic residues" evidence="6">
    <location>
        <begin position="1"/>
        <end position="28"/>
    </location>
</feature>
<reference evidence="10" key="1">
    <citation type="submission" date="2025-08" db="UniProtKB">
        <authorList>
            <consortium name="RefSeq"/>
        </authorList>
    </citation>
    <scope>IDENTIFICATION</scope>
</reference>
<keyword evidence="5" id="KW-0175">Coiled coil</keyword>
<dbReference type="OrthoDB" id="269405at2759"/>
<feature type="domain" description="NAA35-like N-terminal" evidence="7">
    <location>
        <begin position="175"/>
        <end position="221"/>
    </location>
</feature>
<accession>A0A6P8II77</accession>
<dbReference type="PANTHER" id="PTHR21373">
    <property type="entry name" value="GLUCOSE REPRESSIBLE PROTEIN MAK10"/>
    <property type="match status" value="1"/>
</dbReference>
<comment type="subcellular location">
    <subcellularLocation>
        <location evidence="1">Cytoplasm</location>
    </subcellularLocation>
</comment>
<evidence type="ECO:0000259" key="8">
    <source>
        <dbReference type="Pfam" id="PF25789"/>
    </source>
</evidence>
<dbReference type="FunCoup" id="A0A6P8II77">
    <property type="interactions" value="3054"/>
</dbReference>
<dbReference type="PANTHER" id="PTHR21373:SF0">
    <property type="entry name" value="N-ALPHA-ACETYLTRANSFERASE 35, NATC AUXILIARY SUBUNIT"/>
    <property type="match status" value="1"/>
</dbReference>
<protein>
    <recommendedName>
        <fullName evidence="4">Protein MAK10 homolog</fullName>
    </recommendedName>
</protein>
<evidence type="ECO:0000313" key="9">
    <source>
        <dbReference type="Proteomes" id="UP000515163"/>
    </source>
</evidence>
<dbReference type="KEGG" id="aten:116301495"/>
<proteinExistence type="inferred from homology"/>
<dbReference type="InterPro" id="IPR057983">
    <property type="entry name" value="NAA35-like_N"/>
</dbReference>
<feature type="region of interest" description="Disordered" evidence="6">
    <location>
        <begin position="1"/>
        <end position="43"/>
    </location>
</feature>
<name>A0A6P8II77_ACTTE</name>
<dbReference type="RefSeq" id="XP_031566429.1">
    <property type="nucleotide sequence ID" value="XM_031710569.1"/>
</dbReference>
<dbReference type="Pfam" id="PF25789">
    <property type="entry name" value="TPR_NAA35"/>
    <property type="match status" value="1"/>
</dbReference>
<dbReference type="InterPro" id="IPR007244">
    <property type="entry name" value="Naa35_N"/>
</dbReference>
<feature type="domain" description="NAA35-like TPR repeats" evidence="8">
    <location>
        <begin position="365"/>
        <end position="750"/>
    </location>
</feature>
<dbReference type="GeneID" id="116301495"/>
<dbReference type="InterPro" id="IPR057982">
    <property type="entry name" value="TPR_NAA35"/>
</dbReference>
<feature type="coiled-coil region" evidence="5">
    <location>
        <begin position="469"/>
        <end position="503"/>
    </location>
</feature>
<keyword evidence="3" id="KW-0963">Cytoplasm</keyword>
<evidence type="ECO:0000256" key="2">
    <source>
        <dbReference type="ARBA" id="ARBA00006289"/>
    </source>
</evidence>
<organism evidence="9 10">
    <name type="scientific">Actinia tenebrosa</name>
    <name type="common">Australian red waratah sea anemone</name>
    <dbReference type="NCBI Taxonomy" id="6105"/>
    <lineage>
        <taxon>Eukaryota</taxon>
        <taxon>Metazoa</taxon>
        <taxon>Cnidaria</taxon>
        <taxon>Anthozoa</taxon>
        <taxon>Hexacorallia</taxon>
        <taxon>Actiniaria</taxon>
        <taxon>Actiniidae</taxon>
        <taxon>Actinia</taxon>
    </lineage>
</organism>
<evidence type="ECO:0000256" key="3">
    <source>
        <dbReference type="ARBA" id="ARBA00022490"/>
    </source>
</evidence>
<evidence type="ECO:0000313" key="10">
    <source>
        <dbReference type="RefSeq" id="XP_031566429.1"/>
    </source>
</evidence>
<evidence type="ECO:0000256" key="4">
    <source>
        <dbReference type="ARBA" id="ARBA00030494"/>
    </source>
</evidence>
<sequence length="753" mass="86163">MAEAGKEKEMVEKTSDEEKDLSIPENGEHYTSAPSEDETVENLSEKMSTLGSEAQQPKYNWIDITEAFRESSIELKHGELVHDNMFGLFEAMSAIEIMDPKMDAGMLCNKTRKVVQFKPAVEAGMIKIKDFTSDELLGIMDQLMACLVTWLDGHSLVQTVFICLYMHDPFLIEDLCLKAYCIAILKCCEFIRIAVNTAQVFEEEDFQSMTYGFKMGSQVSETRTAGMLKEAEEEISRKLKNARIALKTETNSTDLQVEIKKNEAILARLKFLKAFYCAVVAIDKSECNGVTTAKQLLNTALTLVDPIKKTIQLGLTADLEKGEMLGFEPLVNQRLLPPSFPRYVLVFDREAAIDYLQLIVKRLIHVCSIVECNLLHMIIDFVSEFSKTHPCVLTRSNLQLMVWQNSKLFGRIPGVDVVRDAIKAFNSPPSIAEKSSLLNNPKAKEISDLFINRAVRSMKSVTHTLGHNRARQRDKLGQLLEEFASLQDEADRADAELHTLLTKYEPQRQHFACFGSWVLYHTLNIMVQYLTSGFELELYSPYEYHYIYWYLDFLFGWHMTCLNRAEKLLQAQEAALEQKSGRSGKKNKKKKKASEKAIQEHQGWRHLFQGMRYLCQGYLRALEGFEIDGKLKKPNFEFSSEQIRFERRFLPFQTVDTPQPMYYGHYQEFVDMSKAKDVKARDLFVLSANLFHQAKLIFDMVSISQEEVALVLKVSKTNLVVMKLAAGGHKQESLNVPTFEFSSHRAFPIIRLN</sequence>
<dbReference type="GO" id="GO:0031417">
    <property type="term" value="C:NatC complex"/>
    <property type="evidence" value="ECO:0007669"/>
    <property type="project" value="InterPro"/>
</dbReference>
<keyword evidence="9" id="KW-1185">Reference proteome</keyword>
<dbReference type="AlphaFoldDB" id="A0A6P8II77"/>
<comment type="similarity">
    <text evidence="2">Belongs to the MAK10 family.</text>
</comment>
<dbReference type="InParanoid" id="A0A6P8II77"/>